<reference evidence="8 9" key="1">
    <citation type="submission" date="2019-07" db="EMBL/GenBank/DDBJ databases">
        <title>Whole genome shotgun sequence of Acetobacter nitrogenifigens NBRC 105050.</title>
        <authorList>
            <person name="Hosoyama A."/>
            <person name="Uohara A."/>
            <person name="Ohji S."/>
            <person name="Ichikawa N."/>
        </authorList>
    </citation>
    <scope>NUCLEOTIDE SEQUENCE [LARGE SCALE GENOMIC DNA]</scope>
    <source>
        <strain evidence="8 9">NBRC 105050</strain>
    </source>
</reference>
<keyword evidence="1 5" id="KW-0489">Methyltransferase</keyword>
<dbReference type="EMBL" id="BJYF01000001">
    <property type="protein sequence ID" value="GEN58267.1"/>
    <property type="molecule type" value="Genomic_DNA"/>
</dbReference>
<dbReference type="InterPro" id="IPR004556">
    <property type="entry name" value="HemK-like"/>
</dbReference>
<dbReference type="InterPro" id="IPR019874">
    <property type="entry name" value="RF_methyltr_PrmC"/>
</dbReference>
<evidence type="ECO:0000259" key="6">
    <source>
        <dbReference type="Pfam" id="PF05175"/>
    </source>
</evidence>
<dbReference type="AlphaFoldDB" id="A0A511X5N0"/>
<keyword evidence="3 5" id="KW-0949">S-adenosyl-L-methionine</keyword>
<dbReference type="Gene3D" id="3.40.50.150">
    <property type="entry name" value="Vaccinia Virus protein VP39"/>
    <property type="match status" value="1"/>
</dbReference>
<feature type="domain" description="Methyltransferase small" evidence="6">
    <location>
        <begin position="130"/>
        <end position="207"/>
    </location>
</feature>
<dbReference type="InterPro" id="IPR040758">
    <property type="entry name" value="PrmC_N"/>
</dbReference>
<evidence type="ECO:0000256" key="2">
    <source>
        <dbReference type="ARBA" id="ARBA00022679"/>
    </source>
</evidence>
<protein>
    <recommendedName>
        <fullName evidence="5">Release factor glutamine methyltransferase</fullName>
        <shortName evidence="5">RF MTase</shortName>
        <ecNumber evidence="5">2.1.1.297</ecNumber>
    </recommendedName>
    <alternativeName>
        <fullName evidence="5">N5-glutamine methyltransferase PrmC</fullName>
    </alternativeName>
    <alternativeName>
        <fullName evidence="5">Protein-(glutamine-N5) MTase PrmC</fullName>
    </alternativeName>
    <alternativeName>
        <fullName evidence="5">Protein-glutamine N-methyltransferase PrmC</fullName>
    </alternativeName>
</protein>
<feature type="binding site" evidence="5">
    <location>
        <position position="161"/>
    </location>
    <ligand>
        <name>S-adenosyl-L-methionine</name>
        <dbReference type="ChEBI" id="CHEBI:59789"/>
    </ligand>
</feature>
<dbReference type="Gene3D" id="1.10.8.10">
    <property type="entry name" value="DNA helicase RuvA subunit, C-terminal domain"/>
    <property type="match status" value="1"/>
</dbReference>
<comment type="function">
    <text evidence="5">Methylates the class 1 translation termination release factors RF1/PrfA and RF2/PrfB on the glutamine residue of the universally conserved GGQ motif.</text>
</comment>
<dbReference type="GO" id="GO:0003676">
    <property type="term" value="F:nucleic acid binding"/>
    <property type="evidence" value="ECO:0007669"/>
    <property type="project" value="InterPro"/>
</dbReference>
<feature type="binding site" evidence="5">
    <location>
        <begin position="204"/>
        <end position="207"/>
    </location>
    <ligand>
        <name>substrate</name>
    </ligand>
</feature>
<comment type="caution">
    <text evidence="8">The sequence shown here is derived from an EMBL/GenBank/DDBJ whole genome shotgun (WGS) entry which is preliminary data.</text>
</comment>
<dbReference type="PROSITE" id="PS00092">
    <property type="entry name" value="N6_MTASE"/>
    <property type="match status" value="1"/>
</dbReference>
<dbReference type="InterPro" id="IPR007848">
    <property type="entry name" value="Small_mtfrase_dom"/>
</dbReference>
<dbReference type="Pfam" id="PF05175">
    <property type="entry name" value="MTS"/>
    <property type="match status" value="1"/>
</dbReference>
<keyword evidence="2 5" id="KW-0808">Transferase</keyword>
<dbReference type="InterPro" id="IPR002052">
    <property type="entry name" value="DNA_methylase_N6_adenine_CS"/>
</dbReference>
<dbReference type="GO" id="GO:0102559">
    <property type="term" value="F:peptide chain release factor N(5)-glutamine methyltransferase activity"/>
    <property type="evidence" value="ECO:0007669"/>
    <property type="project" value="UniProtKB-EC"/>
</dbReference>
<evidence type="ECO:0000313" key="8">
    <source>
        <dbReference type="EMBL" id="GEN58267.1"/>
    </source>
</evidence>
<dbReference type="CDD" id="cd02440">
    <property type="entry name" value="AdoMet_MTases"/>
    <property type="match status" value="1"/>
</dbReference>
<dbReference type="HAMAP" id="MF_02126">
    <property type="entry name" value="RF_methyltr_PrmC"/>
    <property type="match status" value="1"/>
</dbReference>
<feature type="domain" description="Release factor glutamine methyltransferase N-terminal" evidence="7">
    <location>
        <begin position="24"/>
        <end position="92"/>
    </location>
</feature>
<dbReference type="RefSeq" id="WP_246789278.1">
    <property type="nucleotide sequence ID" value="NZ_AUBI01000001.1"/>
</dbReference>
<evidence type="ECO:0000256" key="3">
    <source>
        <dbReference type="ARBA" id="ARBA00022691"/>
    </source>
</evidence>
<dbReference type="NCBIfam" id="TIGR03534">
    <property type="entry name" value="RF_mod_PrmC"/>
    <property type="match status" value="1"/>
</dbReference>
<evidence type="ECO:0000256" key="1">
    <source>
        <dbReference type="ARBA" id="ARBA00022603"/>
    </source>
</evidence>
<dbReference type="InterPro" id="IPR029063">
    <property type="entry name" value="SAM-dependent_MTases_sf"/>
</dbReference>
<gene>
    <name evidence="5 8" type="primary">prmC</name>
    <name evidence="8" type="ORF">ANI02nite_01510</name>
</gene>
<feature type="binding site" evidence="5">
    <location>
        <begin position="138"/>
        <end position="142"/>
    </location>
    <ligand>
        <name>S-adenosyl-L-methionine</name>
        <dbReference type="ChEBI" id="CHEBI:59789"/>
    </ligand>
</feature>
<dbReference type="Proteomes" id="UP000321635">
    <property type="component" value="Unassembled WGS sequence"/>
</dbReference>
<sequence length="302" mass="32062">MTGEPMAGAVDATTGGGTARTVGEWINLAADILREADVEDPRREARLLFELATGTEPLEQIAQGRSVPAEVGDFMSLVRRREKKEPMAHLSGRKGFWTLDIEVTPDTLIPRGDSETLVEAVLDLRPDRSAVANVLDLGCGTGCLLLAVLSEYPHAFGVGLDRVPAAAALARRNASRNALDDRAAFVAGSWTQSVRGQFDVVLSNPPYIPTPDLDALMLDVRRYEPFSALDGGADGLDDYRRIIPALTELLAPDGLAVLEIGVGQEESVPAIARGVGLAVFDVRRDLGGVPRAVMLGRGSGAG</sequence>
<dbReference type="NCBIfam" id="TIGR00536">
    <property type="entry name" value="hemK_fam"/>
    <property type="match status" value="1"/>
</dbReference>
<evidence type="ECO:0000259" key="7">
    <source>
        <dbReference type="Pfam" id="PF17827"/>
    </source>
</evidence>
<feature type="binding site" evidence="5">
    <location>
        <position position="190"/>
    </location>
    <ligand>
        <name>S-adenosyl-L-methionine</name>
        <dbReference type="ChEBI" id="CHEBI:59789"/>
    </ligand>
</feature>
<dbReference type="InterPro" id="IPR050320">
    <property type="entry name" value="N5-glutamine_MTase"/>
</dbReference>
<comment type="catalytic activity">
    <reaction evidence="4 5">
        <text>L-glutaminyl-[peptide chain release factor] + S-adenosyl-L-methionine = N(5)-methyl-L-glutaminyl-[peptide chain release factor] + S-adenosyl-L-homocysteine + H(+)</text>
        <dbReference type="Rhea" id="RHEA:42896"/>
        <dbReference type="Rhea" id="RHEA-COMP:10271"/>
        <dbReference type="Rhea" id="RHEA-COMP:10272"/>
        <dbReference type="ChEBI" id="CHEBI:15378"/>
        <dbReference type="ChEBI" id="CHEBI:30011"/>
        <dbReference type="ChEBI" id="CHEBI:57856"/>
        <dbReference type="ChEBI" id="CHEBI:59789"/>
        <dbReference type="ChEBI" id="CHEBI:61891"/>
        <dbReference type="EC" id="2.1.1.297"/>
    </reaction>
</comment>
<dbReference type="PANTHER" id="PTHR18895">
    <property type="entry name" value="HEMK METHYLTRANSFERASE"/>
    <property type="match status" value="1"/>
</dbReference>
<proteinExistence type="inferred from homology"/>
<feature type="binding site" evidence="5">
    <location>
        <position position="204"/>
    </location>
    <ligand>
        <name>S-adenosyl-L-methionine</name>
        <dbReference type="ChEBI" id="CHEBI:59789"/>
    </ligand>
</feature>
<evidence type="ECO:0000256" key="4">
    <source>
        <dbReference type="ARBA" id="ARBA00048391"/>
    </source>
</evidence>
<dbReference type="EC" id="2.1.1.297" evidence="5"/>
<dbReference type="STRING" id="1120919.GCA_000429165_00158"/>
<evidence type="ECO:0000256" key="5">
    <source>
        <dbReference type="HAMAP-Rule" id="MF_02126"/>
    </source>
</evidence>
<organism evidence="8 9">
    <name type="scientific">Acetobacter nitrogenifigens DSM 23921 = NBRC 105050</name>
    <dbReference type="NCBI Taxonomy" id="1120919"/>
    <lineage>
        <taxon>Bacteria</taxon>
        <taxon>Pseudomonadati</taxon>
        <taxon>Pseudomonadota</taxon>
        <taxon>Alphaproteobacteria</taxon>
        <taxon>Acetobacterales</taxon>
        <taxon>Acetobacteraceae</taxon>
        <taxon>Acetobacter</taxon>
    </lineage>
</organism>
<name>A0A511X5N0_9PROT</name>
<dbReference type="Pfam" id="PF17827">
    <property type="entry name" value="PrmC_N"/>
    <property type="match status" value="1"/>
</dbReference>
<accession>A0A511X5N0</accession>
<dbReference type="SUPFAM" id="SSF53335">
    <property type="entry name" value="S-adenosyl-L-methionine-dependent methyltransferases"/>
    <property type="match status" value="1"/>
</dbReference>
<dbReference type="GO" id="GO:0032259">
    <property type="term" value="P:methylation"/>
    <property type="evidence" value="ECO:0007669"/>
    <property type="project" value="UniProtKB-KW"/>
</dbReference>
<keyword evidence="9" id="KW-1185">Reference proteome</keyword>
<dbReference type="PANTHER" id="PTHR18895:SF74">
    <property type="entry name" value="MTRF1L RELEASE FACTOR GLUTAMINE METHYLTRANSFERASE"/>
    <property type="match status" value="1"/>
</dbReference>
<comment type="similarity">
    <text evidence="5">Belongs to the protein N5-glutamine methyltransferase family. PrmC subfamily.</text>
</comment>
<evidence type="ECO:0000313" key="9">
    <source>
        <dbReference type="Proteomes" id="UP000321635"/>
    </source>
</evidence>